<dbReference type="InterPro" id="IPR016159">
    <property type="entry name" value="Cullin_repeat-like_dom_sf"/>
</dbReference>
<dbReference type="AlphaFoldDB" id="A0A448YU96"/>
<dbReference type="GO" id="GO:0031625">
    <property type="term" value="F:ubiquitin protein ligase binding"/>
    <property type="evidence" value="ECO:0007669"/>
    <property type="project" value="InterPro"/>
</dbReference>
<dbReference type="FunFam" id="1.10.10.10:FF:000050">
    <property type="entry name" value="Cullin 4B"/>
    <property type="match status" value="1"/>
</dbReference>
<feature type="region of interest" description="Disordered" evidence="4">
    <location>
        <begin position="390"/>
        <end position="409"/>
    </location>
</feature>
<dbReference type="Gene3D" id="3.30.230.130">
    <property type="entry name" value="Cullin, Chain C, Domain 2"/>
    <property type="match status" value="1"/>
</dbReference>
<dbReference type="InterPro" id="IPR036388">
    <property type="entry name" value="WH-like_DNA-bd_sf"/>
</dbReference>
<feature type="compositionally biased region" description="Basic residues" evidence="4">
    <location>
        <begin position="1"/>
        <end position="12"/>
    </location>
</feature>
<gene>
    <name evidence="6" type="ORF">PSNMU_V1.4_AUG-EV-PASAV3_0001650</name>
</gene>
<dbReference type="Proteomes" id="UP000291116">
    <property type="component" value="Unassembled WGS sequence"/>
</dbReference>
<dbReference type="InterPro" id="IPR016158">
    <property type="entry name" value="Cullin_homology"/>
</dbReference>
<dbReference type="PROSITE" id="PS50069">
    <property type="entry name" value="CULLIN_2"/>
    <property type="match status" value="1"/>
</dbReference>
<feature type="region of interest" description="Disordered" evidence="4">
    <location>
        <begin position="1"/>
        <end position="37"/>
    </location>
</feature>
<comment type="similarity">
    <text evidence="1 2 3">Belongs to the cullin family.</text>
</comment>
<feature type="domain" description="Cullin family profile" evidence="5">
    <location>
        <begin position="517"/>
        <end position="778"/>
    </location>
</feature>
<evidence type="ECO:0000313" key="6">
    <source>
        <dbReference type="EMBL" id="VEU33363.1"/>
    </source>
</evidence>
<protein>
    <recommendedName>
        <fullName evidence="5">Cullin family profile domain-containing protein</fullName>
    </recommendedName>
</protein>
<dbReference type="Pfam" id="PF00888">
    <property type="entry name" value="Cullin"/>
    <property type="match status" value="2"/>
</dbReference>
<organism evidence="6 7">
    <name type="scientific">Pseudo-nitzschia multistriata</name>
    <dbReference type="NCBI Taxonomy" id="183589"/>
    <lineage>
        <taxon>Eukaryota</taxon>
        <taxon>Sar</taxon>
        <taxon>Stramenopiles</taxon>
        <taxon>Ochrophyta</taxon>
        <taxon>Bacillariophyta</taxon>
        <taxon>Bacillariophyceae</taxon>
        <taxon>Bacillariophycidae</taxon>
        <taxon>Bacillariales</taxon>
        <taxon>Bacillariaceae</taxon>
        <taxon>Pseudo-nitzschia</taxon>
    </lineage>
</organism>
<dbReference type="SMART" id="SM00884">
    <property type="entry name" value="Cullin_Nedd8"/>
    <property type="match status" value="1"/>
</dbReference>
<dbReference type="SMART" id="SM00182">
    <property type="entry name" value="CULLIN"/>
    <property type="match status" value="1"/>
</dbReference>
<evidence type="ECO:0000256" key="2">
    <source>
        <dbReference type="PROSITE-ProRule" id="PRU00330"/>
    </source>
</evidence>
<name>A0A448YU96_9STRA</name>
<dbReference type="SUPFAM" id="SSF75632">
    <property type="entry name" value="Cullin homology domain"/>
    <property type="match status" value="1"/>
</dbReference>
<dbReference type="Pfam" id="PF10557">
    <property type="entry name" value="Cullin_Nedd8"/>
    <property type="match status" value="1"/>
</dbReference>
<evidence type="ECO:0000313" key="7">
    <source>
        <dbReference type="Proteomes" id="UP000291116"/>
    </source>
</evidence>
<dbReference type="InterPro" id="IPR001373">
    <property type="entry name" value="Cullin_N"/>
</dbReference>
<dbReference type="GO" id="GO:0006511">
    <property type="term" value="P:ubiquitin-dependent protein catabolic process"/>
    <property type="evidence" value="ECO:0007669"/>
    <property type="project" value="InterPro"/>
</dbReference>
<dbReference type="Gene3D" id="1.20.1310.10">
    <property type="entry name" value="Cullin Repeats"/>
    <property type="match status" value="2"/>
</dbReference>
<dbReference type="SUPFAM" id="SSF74788">
    <property type="entry name" value="Cullin repeat-like"/>
    <property type="match status" value="1"/>
</dbReference>
<dbReference type="InterPro" id="IPR059120">
    <property type="entry name" value="Cullin-like_AB"/>
</dbReference>
<evidence type="ECO:0000259" key="5">
    <source>
        <dbReference type="PROSITE" id="PS50069"/>
    </source>
</evidence>
<feature type="region of interest" description="Disordered" evidence="4">
    <location>
        <begin position="61"/>
        <end position="82"/>
    </location>
</feature>
<dbReference type="InterPro" id="IPR036390">
    <property type="entry name" value="WH_DNA-bd_sf"/>
</dbReference>
<feature type="compositionally biased region" description="Basic and acidic residues" evidence="4">
    <location>
        <begin position="787"/>
        <end position="798"/>
    </location>
</feature>
<evidence type="ECO:0000256" key="4">
    <source>
        <dbReference type="SAM" id="MobiDB-lite"/>
    </source>
</evidence>
<dbReference type="EMBL" id="CAACVS010000001">
    <property type="protein sequence ID" value="VEU33363.1"/>
    <property type="molecule type" value="Genomic_DNA"/>
</dbReference>
<feature type="region of interest" description="Disordered" evidence="4">
    <location>
        <begin position="172"/>
        <end position="206"/>
    </location>
</feature>
<keyword evidence="7" id="KW-1185">Reference proteome</keyword>
<evidence type="ECO:0000256" key="1">
    <source>
        <dbReference type="ARBA" id="ARBA00006019"/>
    </source>
</evidence>
<dbReference type="OrthoDB" id="27073at2759"/>
<dbReference type="PANTHER" id="PTHR11932">
    <property type="entry name" value="CULLIN"/>
    <property type="match status" value="1"/>
</dbReference>
<dbReference type="Pfam" id="PF26557">
    <property type="entry name" value="Cullin_AB"/>
    <property type="match status" value="1"/>
</dbReference>
<dbReference type="InterPro" id="IPR045093">
    <property type="entry name" value="Cullin"/>
</dbReference>
<accession>A0A448YU96</accession>
<dbReference type="InterPro" id="IPR019559">
    <property type="entry name" value="Cullin_neddylation_domain"/>
</dbReference>
<dbReference type="InterPro" id="IPR036317">
    <property type="entry name" value="Cullin_homology_sf"/>
</dbReference>
<evidence type="ECO:0000256" key="3">
    <source>
        <dbReference type="RuleBase" id="RU003829"/>
    </source>
</evidence>
<feature type="region of interest" description="Disordered" evidence="4">
    <location>
        <begin position="787"/>
        <end position="814"/>
    </location>
</feature>
<reference evidence="6 7" key="1">
    <citation type="submission" date="2019-01" db="EMBL/GenBank/DDBJ databases">
        <authorList>
            <person name="Ferrante I. M."/>
        </authorList>
    </citation>
    <scope>NUCLEOTIDE SEQUENCE [LARGE SCALE GENOMIC DNA]</scope>
    <source>
        <strain evidence="6 7">B856</strain>
    </source>
</reference>
<proteinExistence type="inferred from homology"/>
<dbReference type="SUPFAM" id="SSF46785">
    <property type="entry name" value="Winged helix' DNA-binding domain"/>
    <property type="match status" value="1"/>
</dbReference>
<sequence>MPRNKHLMKKRAVGGSSGGRGPKKIVIRPFQKPPTLPTNYYEQTSRELLEGTVAVAFGQTLSSNSSSNNNSSNSNSNNSNNLSLQNSYQQVVNLVSHKFGPKLYRDLVATLQKACEEHALPGAALEPGASDRPGDLLGYIQGQYQKYVDYLLLCKHVFLPLDRTHAWSPSTGEVAKRSSPGADTAGVAITGHHPGTSGNNGTAPDAGRKANLMDLWQVGLLQFRRRLKEFRWDELIYQKWWESLQMDWDKTLAGRGLDQQELLQTTLYMWQDLGILGETLSKKLEPDLIRFFQQKSRQLKSNSSGGTAAAIATTTTTFIGADSDYNAEAVVSYCYSKWMHVAHDWSRFLPKKTCVKLLEDHLFSPHLTAEWLLHPRNFDPILEKAFAEDLSSLSPPPPQGGAPSAALPPMAAPSSAVQELWMLAGRLPDGYGLVASAISQYARTRGGALMGSVSPQSGAGARAGKQKITDLLELQGRLQGLLAHLPHSGEHCALKNVWEDVINPSSDGHQHDDETSVVAEALAKYVDACLKDGKRQMLASASASALSSSSPAGRGDNWAEAVISGVFCYLQAKDTFEAFYKQDLAKRLLWNRVVSMDVERHFVSLLKAECGAGYTSKMEGMFQDMDWSRETMNRYKQAQYQHEKNQAFASASAPGGGESKVEMDMQVLTTGFWPVYPQYPKLILPKCLLDPQNKFTEYYKTKYQGRRMTWQYALGHVVVRFKPRGENAGPKYELLVSLCQALVLLQFNNDGTELRLPQLMAAVGLEDRKEMERILLSLSLGKEGTRVLHKRDHDRDAPDVSSSDNANPGKKKKTRMNVHDLDTFRVQSGFKSNTRRIRINNILMKETKEERDKTVKAVSRDRLYLVDAVLVRIMKARKTILHQELIPQVLEQVKVPAQPSDIKKRIETLIEREYFERDANDRNRYNYLA</sequence>
<dbReference type="Gene3D" id="1.10.10.10">
    <property type="entry name" value="Winged helix-like DNA-binding domain superfamily/Winged helix DNA-binding domain"/>
    <property type="match status" value="1"/>
</dbReference>